<dbReference type="Proteomes" id="UP000507470">
    <property type="component" value="Unassembled WGS sequence"/>
</dbReference>
<gene>
    <name evidence="6" type="ORF">MCOR_55936</name>
</gene>
<keyword evidence="3" id="KW-0819">tRNA processing</keyword>
<dbReference type="InterPro" id="IPR034556">
    <property type="entry name" value="tRNA_wybutosine-synthase"/>
</dbReference>
<sequence>MEEADKRFIGERLKLNIAIQLKHRNRQTLNRNYSAILTTQYNNLFFVQPESKLVPATQLYVSINASTKESLKKIDRPLFKDFWERLIDSFKALSAKRQRTGVTYCGESKASSLTMQNVPWHEEVVHFVKQLTDRLDEYEIASEHEHSNCILIANTKFKVDDEWWTWIDYPKFHQLVKGFNESQKTFSAEDYMAKTPPWAVFGAKEQGFDPVKTRFFRKKAERYWRMLIFAHVI</sequence>
<dbReference type="GO" id="GO:0102521">
    <property type="term" value="F:tRNA-4-demethylwyosine synthase activity"/>
    <property type="evidence" value="ECO:0007669"/>
    <property type="project" value="UniProtKB-EC"/>
</dbReference>
<keyword evidence="4 6" id="KW-0456">Lyase</keyword>
<dbReference type="InterPro" id="IPR013785">
    <property type="entry name" value="Aldolase_TIM"/>
</dbReference>
<dbReference type="GO" id="GO:0031591">
    <property type="term" value="P:wybutosine biosynthetic process"/>
    <property type="evidence" value="ECO:0007669"/>
    <property type="project" value="TreeGrafter"/>
</dbReference>
<evidence type="ECO:0000256" key="2">
    <source>
        <dbReference type="ARBA" id="ARBA00022485"/>
    </source>
</evidence>
<feature type="domain" description="tRNA wybutosine-synthesis" evidence="5">
    <location>
        <begin position="100"/>
        <end position="154"/>
    </location>
</feature>
<comment type="cofactor">
    <cofactor evidence="1">
        <name>[4Fe-4S] cluster</name>
        <dbReference type="ChEBI" id="CHEBI:49883"/>
    </cofactor>
</comment>
<dbReference type="Gene3D" id="3.20.20.70">
    <property type="entry name" value="Aldolase class I"/>
    <property type="match status" value="2"/>
</dbReference>
<keyword evidence="2" id="KW-0479">Metal-binding</keyword>
<evidence type="ECO:0000256" key="3">
    <source>
        <dbReference type="ARBA" id="ARBA00022694"/>
    </source>
</evidence>
<evidence type="ECO:0000256" key="1">
    <source>
        <dbReference type="ARBA" id="ARBA00001966"/>
    </source>
</evidence>
<dbReference type="AlphaFoldDB" id="A0A6J8EU37"/>
<proteinExistence type="predicted"/>
<dbReference type="PANTHER" id="PTHR13930">
    <property type="entry name" value="S-ADENOSYL-L-METHIONINE-DEPENDENT TRNA 4-DEMETHYLWYOSINE SYNTHASE"/>
    <property type="match status" value="1"/>
</dbReference>
<evidence type="ECO:0000313" key="6">
    <source>
        <dbReference type="EMBL" id="CAC5423980.1"/>
    </source>
</evidence>
<dbReference type="GO" id="GO:0051539">
    <property type="term" value="F:4 iron, 4 sulfur cluster binding"/>
    <property type="evidence" value="ECO:0007669"/>
    <property type="project" value="UniProtKB-KW"/>
</dbReference>
<dbReference type="Pfam" id="PF08608">
    <property type="entry name" value="Wyosine_form"/>
    <property type="match status" value="1"/>
</dbReference>
<accession>A0A6J8EU37</accession>
<dbReference type="EMBL" id="CACVKT020009941">
    <property type="protein sequence ID" value="CAC5423980.1"/>
    <property type="molecule type" value="Genomic_DNA"/>
</dbReference>
<keyword evidence="2" id="KW-0408">Iron</keyword>
<keyword evidence="2" id="KW-0004">4Fe-4S</keyword>
<organism evidence="6 7">
    <name type="scientific">Mytilus coruscus</name>
    <name type="common">Sea mussel</name>
    <dbReference type="NCBI Taxonomy" id="42192"/>
    <lineage>
        <taxon>Eukaryota</taxon>
        <taxon>Metazoa</taxon>
        <taxon>Spiralia</taxon>
        <taxon>Lophotrochozoa</taxon>
        <taxon>Mollusca</taxon>
        <taxon>Bivalvia</taxon>
        <taxon>Autobranchia</taxon>
        <taxon>Pteriomorphia</taxon>
        <taxon>Mytilida</taxon>
        <taxon>Mytiloidea</taxon>
        <taxon>Mytilidae</taxon>
        <taxon>Mytilinae</taxon>
        <taxon>Mytilus</taxon>
    </lineage>
</organism>
<name>A0A6J8EU37_MYTCO</name>
<dbReference type="InterPro" id="IPR013917">
    <property type="entry name" value="tRNA_wybutosine-synth"/>
</dbReference>
<dbReference type="PANTHER" id="PTHR13930:SF0">
    <property type="entry name" value="S-ADENOSYL-L-METHIONINE-DEPENDENT TRNA 4-DEMETHYLWYOSINE SYNTHASE TYW1-RELATED"/>
    <property type="match status" value="1"/>
</dbReference>
<dbReference type="OrthoDB" id="271553at2759"/>
<dbReference type="EC" id="4.1.3.44" evidence="6"/>
<evidence type="ECO:0000256" key="4">
    <source>
        <dbReference type="ARBA" id="ARBA00023239"/>
    </source>
</evidence>
<keyword evidence="7" id="KW-1185">Reference proteome</keyword>
<keyword evidence="2" id="KW-0411">Iron-sulfur</keyword>
<protein>
    <submittedName>
        <fullName evidence="6">TYW1</fullName>
        <ecNumber evidence="6">4.1.3.44</ecNumber>
    </submittedName>
</protein>
<reference evidence="6 7" key="1">
    <citation type="submission" date="2020-06" db="EMBL/GenBank/DDBJ databases">
        <authorList>
            <person name="Li R."/>
            <person name="Bekaert M."/>
        </authorList>
    </citation>
    <scope>NUCLEOTIDE SEQUENCE [LARGE SCALE GENOMIC DNA]</scope>
    <source>
        <strain evidence="7">wild</strain>
    </source>
</reference>
<evidence type="ECO:0000313" key="7">
    <source>
        <dbReference type="Proteomes" id="UP000507470"/>
    </source>
</evidence>
<evidence type="ECO:0000259" key="5">
    <source>
        <dbReference type="Pfam" id="PF08608"/>
    </source>
</evidence>